<keyword evidence="2" id="KW-0812">Transmembrane</keyword>
<keyword evidence="4" id="KW-1185">Reference proteome</keyword>
<keyword evidence="2" id="KW-0472">Membrane</keyword>
<feature type="compositionally biased region" description="Polar residues" evidence="1">
    <location>
        <begin position="185"/>
        <end position="199"/>
    </location>
</feature>
<reference evidence="3 4" key="1">
    <citation type="journal article" date="2019" name="Sci. Rep.">
        <title>A high-quality genome of Eragrostis curvula grass provides insights into Poaceae evolution and supports new strategies to enhance forage quality.</title>
        <authorList>
            <person name="Carballo J."/>
            <person name="Santos B.A.C.M."/>
            <person name="Zappacosta D."/>
            <person name="Garbus I."/>
            <person name="Selva J.P."/>
            <person name="Gallo C.A."/>
            <person name="Diaz A."/>
            <person name="Albertini E."/>
            <person name="Caccamo M."/>
            <person name="Echenique V."/>
        </authorList>
    </citation>
    <scope>NUCLEOTIDE SEQUENCE [LARGE SCALE GENOMIC DNA]</scope>
    <source>
        <strain evidence="4">cv. Victoria</strain>
        <tissue evidence="3">Leaf</tissue>
    </source>
</reference>
<accession>A0A5J9TBL5</accession>
<keyword evidence="2" id="KW-1133">Transmembrane helix</keyword>
<organism evidence="3 4">
    <name type="scientific">Eragrostis curvula</name>
    <name type="common">weeping love grass</name>
    <dbReference type="NCBI Taxonomy" id="38414"/>
    <lineage>
        <taxon>Eukaryota</taxon>
        <taxon>Viridiplantae</taxon>
        <taxon>Streptophyta</taxon>
        <taxon>Embryophyta</taxon>
        <taxon>Tracheophyta</taxon>
        <taxon>Spermatophyta</taxon>
        <taxon>Magnoliopsida</taxon>
        <taxon>Liliopsida</taxon>
        <taxon>Poales</taxon>
        <taxon>Poaceae</taxon>
        <taxon>PACMAD clade</taxon>
        <taxon>Chloridoideae</taxon>
        <taxon>Eragrostideae</taxon>
        <taxon>Eragrostidinae</taxon>
        <taxon>Eragrostis</taxon>
    </lineage>
</organism>
<comment type="caution">
    <text evidence="3">The sequence shown here is derived from an EMBL/GenBank/DDBJ whole genome shotgun (WGS) entry which is preliminary data.</text>
</comment>
<evidence type="ECO:0000256" key="2">
    <source>
        <dbReference type="SAM" id="Phobius"/>
    </source>
</evidence>
<gene>
    <name evidence="3" type="ORF">EJB05_42110</name>
</gene>
<feature type="region of interest" description="Disordered" evidence="1">
    <location>
        <begin position="176"/>
        <end position="199"/>
    </location>
</feature>
<feature type="transmembrane region" description="Helical" evidence="2">
    <location>
        <begin position="111"/>
        <end position="139"/>
    </location>
</feature>
<dbReference type="Proteomes" id="UP000324897">
    <property type="component" value="Chromosome 3"/>
</dbReference>
<feature type="non-terminal residue" evidence="3">
    <location>
        <position position="1"/>
    </location>
</feature>
<proteinExistence type="predicted"/>
<evidence type="ECO:0000313" key="3">
    <source>
        <dbReference type="EMBL" id="TVU08699.1"/>
    </source>
</evidence>
<name>A0A5J9TBL5_9POAL</name>
<evidence type="ECO:0000256" key="1">
    <source>
        <dbReference type="SAM" id="MobiDB-lite"/>
    </source>
</evidence>
<feature type="transmembrane region" description="Helical" evidence="2">
    <location>
        <begin position="145"/>
        <end position="166"/>
    </location>
</feature>
<dbReference type="AlphaFoldDB" id="A0A5J9TBL5"/>
<protein>
    <submittedName>
        <fullName evidence="3">Uncharacterized protein</fullName>
    </submittedName>
</protein>
<sequence length="303" mass="33525">MYNKSLRLPIEEMVINVQQKFDFKRGKSLHIQWRTLRRATWEAAYSKFWVNPIGKSKPRPPSKNARKHPALWRLANALTKISADKHLIWLNRLDRVRACAKHAMTRHQRTCLLGVVLLQAAVVFITGIAIAGVTAVCFWESHDYFVLFVGGMPCAFLFFAICFRLWSAAHRVDDDDDDDDEETLQQRIASHGPQGNQQRDGIQLPAIAVTIAQLDQSPAAKANGVDTGGGNGGGSGCGDECVVCLGESSSFLVHFPCRKRHEFANGGSRDLPARVPQALHRAVAARPSDVSHLQVQRASRVAG</sequence>
<dbReference type="Gramene" id="TVU08699">
    <property type="protein sequence ID" value="TVU08699"/>
    <property type="gene ID" value="EJB05_42110"/>
</dbReference>
<feature type="non-terminal residue" evidence="3">
    <location>
        <position position="303"/>
    </location>
</feature>
<dbReference type="EMBL" id="RWGY01000039">
    <property type="protein sequence ID" value="TVU08699.1"/>
    <property type="molecule type" value="Genomic_DNA"/>
</dbReference>
<evidence type="ECO:0000313" key="4">
    <source>
        <dbReference type="Proteomes" id="UP000324897"/>
    </source>
</evidence>